<organism evidence="1 2">
    <name type="scientific">Spiromyces aspiralis</name>
    <dbReference type="NCBI Taxonomy" id="68401"/>
    <lineage>
        <taxon>Eukaryota</taxon>
        <taxon>Fungi</taxon>
        <taxon>Fungi incertae sedis</taxon>
        <taxon>Zoopagomycota</taxon>
        <taxon>Kickxellomycotina</taxon>
        <taxon>Kickxellomycetes</taxon>
        <taxon>Kickxellales</taxon>
        <taxon>Kickxellaceae</taxon>
        <taxon>Spiromyces</taxon>
    </lineage>
</organism>
<evidence type="ECO:0000313" key="2">
    <source>
        <dbReference type="Proteomes" id="UP001145114"/>
    </source>
</evidence>
<sequence>GDCHKTRPHGSSSSSLSLSGRDSDDQTYEYSGIGDRASADPDTTNIEDDHITTAHIGYRESTFRSLEPLAKLSMSSTRSGESAASTAFTVYTDHEPSLGKPLRTLFLNPNLILKYRDAAKRTADPEVQFKFAKALLDAVAQIAGEDAGIHQLLGPRNGISTDCNGYYQMLNEGIYFMTRLAKKQRHPDACYVVGSWYEGSHYWFPRDLGKAHKLYTAAAKGGNDDAMFALCRLERRRGNLDKARYWCIKAYHYRNPHAQCMIGMAYLNGSNNDDNDDGMLGFPVNRKAGYLALVRAADHPTRPLAEASYQLSRALAAAQNPPLIEGMSREALKAMSRKYLMQAAQQGHLLAIAQLAAM</sequence>
<gene>
    <name evidence="1" type="ORF">EV182_003745</name>
</gene>
<keyword evidence="2" id="KW-1185">Reference proteome</keyword>
<proteinExistence type="predicted"/>
<accession>A0ACC1HW39</accession>
<dbReference type="Proteomes" id="UP001145114">
    <property type="component" value="Unassembled WGS sequence"/>
</dbReference>
<name>A0ACC1HW39_9FUNG</name>
<feature type="non-terminal residue" evidence="1">
    <location>
        <position position="1"/>
    </location>
</feature>
<comment type="caution">
    <text evidence="1">The sequence shown here is derived from an EMBL/GenBank/DDBJ whole genome shotgun (WGS) entry which is preliminary data.</text>
</comment>
<evidence type="ECO:0000313" key="1">
    <source>
        <dbReference type="EMBL" id="KAJ1678589.1"/>
    </source>
</evidence>
<reference evidence="1" key="1">
    <citation type="submission" date="2022-06" db="EMBL/GenBank/DDBJ databases">
        <title>Phylogenomic reconstructions and comparative analyses of Kickxellomycotina fungi.</title>
        <authorList>
            <person name="Reynolds N.K."/>
            <person name="Stajich J.E."/>
            <person name="Barry K."/>
            <person name="Grigoriev I.V."/>
            <person name="Crous P."/>
            <person name="Smith M.E."/>
        </authorList>
    </citation>
    <scope>NUCLEOTIDE SEQUENCE</scope>
    <source>
        <strain evidence="1">RSA 2271</strain>
    </source>
</reference>
<protein>
    <submittedName>
        <fullName evidence="1">Uncharacterized protein</fullName>
    </submittedName>
</protein>
<dbReference type="EMBL" id="JAMZIH010001025">
    <property type="protein sequence ID" value="KAJ1678589.1"/>
    <property type="molecule type" value="Genomic_DNA"/>
</dbReference>